<gene>
    <name evidence="1" type="ORF">GBF38_005495</name>
</gene>
<reference evidence="1" key="1">
    <citation type="submission" date="2020-04" db="EMBL/GenBank/DDBJ databases">
        <title>A chromosome-scale assembly and high-density genetic map of the yellow drum (Nibea albiflora) genome.</title>
        <authorList>
            <person name="Xu D."/>
            <person name="Zhang W."/>
            <person name="Chen R."/>
            <person name="Tan P."/>
            <person name="Wang L."/>
            <person name="Song H."/>
            <person name="Tian L."/>
            <person name="Zhu Q."/>
            <person name="Wang B."/>
        </authorList>
    </citation>
    <scope>NUCLEOTIDE SEQUENCE</scope>
    <source>
        <strain evidence="1">ZJHYS-2018</strain>
    </source>
</reference>
<organism evidence="1 2">
    <name type="scientific">Nibea albiflora</name>
    <name type="common">Yellow drum</name>
    <name type="synonym">Corvina albiflora</name>
    <dbReference type="NCBI Taxonomy" id="240163"/>
    <lineage>
        <taxon>Eukaryota</taxon>
        <taxon>Metazoa</taxon>
        <taxon>Chordata</taxon>
        <taxon>Craniata</taxon>
        <taxon>Vertebrata</taxon>
        <taxon>Euteleostomi</taxon>
        <taxon>Actinopterygii</taxon>
        <taxon>Neopterygii</taxon>
        <taxon>Teleostei</taxon>
        <taxon>Neoteleostei</taxon>
        <taxon>Acanthomorphata</taxon>
        <taxon>Eupercaria</taxon>
        <taxon>Sciaenidae</taxon>
        <taxon>Nibea</taxon>
    </lineage>
</organism>
<protein>
    <submittedName>
        <fullName evidence="1">Uncharacterized protein</fullName>
    </submittedName>
</protein>
<name>A0ACB7EVK5_NIBAL</name>
<feature type="non-terminal residue" evidence="1">
    <location>
        <position position="1"/>
    </location>
</feature>
<proteinExistence type="predicted"/>
<accession>A0ACB7EVK5</accession>
<evidence type="ECO:0000313" key="2">
    <source>
        <dbReference type="Proteomes" id="UP000805704"/>
    </source>
</evidence>
<sequence length="92" mass="10174">RARTDSPSEAHAHDTASINTCIMVMGDLVEEAEYEPLPHLQVSPKDTQRDGGGGGRREGMSDRREGCHRQRDLESEGWKQKGMRRGVADGGR</sequence>
<keyword evidence="2" id="KW-1185">Reference proteome</keyword>
<dbReference type="Proteomes" id="UP000805704">
    <property type="component" value="Chromosome 21"/>
</dbReference>
<dbReference type="EMBL" id="CM024809">
    <property type="protein sequence ID" value="KAG8006262.1"/>
    <property type="molecule type" value="Genomic_DNA"/>
</dbReference>
<comment type="caution">
    <text evidence="1">The sequence shown here is derived from an EMBL/GenBank/DDBJ whole genome shotgun (WGS) entry which is preliminary data.</text>
</comment>
<evidence type="ECO:0000313" key="1">
    <source>
        <dbReference type="EMBL" id="KAG8006262.1"/>
    </source>
</evidence>